<feature type="binding site" evidence="5">
    <location>
        <position position="346"/>
    </location>
    <ligand>
        <name>Fe cation</name>
        <dbReference type="ChEBI" id="CHEBI:24875"/>
    </ligand>
</feature>
<evidence type="ECO:0000259" key="6">
    <source>
        <dbReference type="PROSITE" id="PS51819"/>
    </source>
</evidence>
<dbReference type="EMBL" id="BJVY01000012">
    <property type="protein sequence ID" value="GEL70876.1"/>
    <property type="molecule type" value="Genomic_DNA"/>
</dbReference>
<keyword evidence="7" id="KW-0560">Oxidoreductase</keyword>
<dbReference type="InterPro" id="IPR004360">
    <property type="entry name" value="Glyas_Fos-R_dOase_dom"/>
</dbReference>
<keyword evidence="2 5" id="KW-0479">Metal-binding</keyword>
<dbReference type="InterPro" id="IPR041736">
    <property type="entry name" value="4OHPhenylPyrv_dOase_N"/>
</dbReference>
<name>A0A511HBE0_9BACT</name>
<dbReference type="InterPro" id="IPR037523">
    <property type="entry name" value="VOC_core"/>
</dbReference>
<dbReference type="SUPFAM" id="SSF54593">
    <property type="entry name" value="Glyoxalase/Bleomycin resistance protein/Dihydroxybiphenyl dioxygenase"/>
    <property type="match status" value="1"/>
</dbReference>
<dbReference type="InterPro" id="IPR005956">
    <property type="entry name" value="4OHPhenylPyrv_dOase"/>
</dbReference>
<gene>
    <name evidence="7" type="primary">hppD</name>
    <name evidence="7" type="ORF">MVI01_26600</name>
</gene>
<evidence type="ECO:0000313" key="7">
    <source>
        <dbReference type="EMBL" id="GEL70876.1"/>
    </source>
</evidence>
<dbReference type="Gene3D" id="3.10.180.10">
    <property type="entry name" value="2,3-Dihydroxybiphenyl 1,2-Dioxygenase, domain 1"/>
    <property type="match status" value="2"/>
</dbReference>
<dbReference type="Proteomes" id="UP000321224">
    <property type="component" value="Unassembled WGS sequence"/>
</dbReference>
<dbReference type="GO" id="GO:0046872">
    <property type="term" value="F:metal ion binding"/>
    <property type="evidence" value="ECO:0007669"/>
    <property type="project" value="UniProtKB-KW"/>
</dbReference>
<keyword evidence="3" id="KW-0677">Repeat</keyword>
<feature type="domain" description="VOC" evidence="6">
    <location>
        <begin position="36"/>
        <end position="163"/>
    </location>
</feature>
<protein>
    <submittedName>
        <fullName evidence="7">4-hydroxyphenylpyruvate dioxygenase</fullName>
    </submittedName>
</protein>
<comment type="cofactor">
    <cofactor evidence="5">
        <name>Fe cation</name>
        <dbReference type="ChEBI" id="CHEBI:24875"/>
    </cofactor>
    <text evidence="5">Binds 1 Fe cation per subunit.</text>
</comment>
<evidence type="ECO:0000313" key="8">
    <source>
        <dbReference type="Proteomes" id="UP000321224"/>
    </source>
</evidence>
<accession>A0A511HBE0</accession>
<proteinExistence type="inferred from homology"/>
<reference evidence="7 8" key="1">
    <citation type="submission" date="2019-07" db="EMBL/GenBank/DDBJ databases">
        <title>Whole genome shotgun sequence of Myxococcus virescens NBRC 100334.</title>
        <authorList>
            <person name="Hosoyama A."/>
            <person name="Uohara A."/>
            <person name="Ohji S."/>
            <person name="Ichikawa N."/>
        </authorList>
    </citation>
    <scope>NUCLEOTIDE SEQUENCE [LARGE SCALE GENOMIC DNA]</scope>
    <source>
        <strain evidence="7 8">NBRC 100334</strain>
    </source>
</reference>
<feature type="binding site" evidence="5">
    <location>
        <position position="268"/>
    </location>
    <ligand>
        <name>Fe cation</name>
        <dbReference type="ChEBI" id="CHEBI:24875"/>
    </ligand>
</feature>
<dbReference type="GO" id="GO:0006572">
    <property type="term" value="P:L-tyrosine catabolic process"/>
    <property type="evidence" value="ECO:0007669"/>
    <property type="project" value="TreeGrafter"/>
</dbReference>
<organism evidence="7 8">
    <name type="scientific">Myxococcus virescens</name>
    <dbReference type="NCBI Taxonomy" id="83456"/>
    <lineage>
        <taxon>Bacteria</taxon>
        <taxon>Pseudomonadati</taxon>
        <taxon>Myxococcota</taxon>
        <taxon>Myxococcia</taxon>
        <taxon>Myxococcales</taxon>
        <taxon>Cystobacterineae</taxon>
        <taxon>Myxococcaceae</taxon>
        <taxon>Myxococcus</taxon>
    </lineage>
</organism>
<evidence type="ECO:0000256" key="5">
    <source>
        <dbReference type="PIRSR" id="PIRSR009283-1"/>
    </source>
</evidence>
<keyword evidence="7" id="KW-0670">Pyruvate</keyword>
<dbReference type="PANTHER" id="PTHR11959:SF1">
    <property type="entry name" value="4-HYDROXYPHENYLPYRUVATE DIOXYGENASE"/>
    <property type="match status" value="1"/>
</dbReference>
<dbReference type="CDD" id="cd08342">
    <property type="entry name" value="HPPD_N_like"/>
    <property type="match status" value="1"/>
</dbReference>
<evidence type="ECO:0000256" key="1">
    <source>
        <dbReference type="ARBA" id="ARBA00005877"/>
    </source>
</evidence>
<keyword evidence="4 5" id="KW-0408">Iron</keyword>
<evidence type="ECO:0000256" key="4">
    <source>
        <dbReference type="ARBA" id="ARBA00023004"/>
    </source>
</evidence>
<evidence type="ECO:0000256" key="2">
    <source>
        <dbReference type="ARBA" id="ARBA00022723"/>
    </source>
</evidence>
<feature type="domain" description="VOC" evidence="6">
    <location>
        <begin position="187"/>
        <end position="335"/>
    </location>
</feature>
<keyword evidence="7" id="KW-0223">Dioxygenase</keyword>
<dbReference type="Pfam" id="PF14696">
    <property type="entry name" value="Glyoxalase_5"/>
    <property type="match status" value="1"/>
</dbReference>
<dbReference type="GO" id="GO:0003868">
    <property type="term" value="F:4-hydroxyphenylpyruvate dioxygenase activity"/>
    <property type="evidence" value="ECO:0007669"/>
    <property type="project" value="InterPro"/>
</dbReference>
<evidence type="ECO:0000256" key="3">
    <source>
        <dbReference type="ARBA" id="ARBA00022737"/>
    </source>
</evidence>
<feature type="binding site" evidence="5">
    <location>
        <position position="190"/>
    </location>
    <ligand>
        <name>Fe cation</name>
        <dbReference type="ChEBI" id="CHEBI:24875"/>
    </ligand>
</feature>
<sequence length="383" mass="41319">MLEAREFRGTGVNPVVVRAQDELSEAIHLMRSLLHDIAHIEFWVEDARVVAECYQRVFGFDAIAEAGPETGLAGHRSIVLAQGDATFVVTSSVDGSGPVAEFTRQHGDGVRDVAFAVDDATQAFNEAVALGATPVEASAVAGLTKAGRTIRGFGDVVHSFVESRSLPDFFRPLSATSRATSDVGIRSLDHVAVCLPTGELDTVAEFYKRVLGFEDGHAEYVETELSGMNARVVQRGPIRFPLQEPLAQNPTGPIAEFLTLNRGAGVYHLGLLTDDICRTLHGLRGKVKALDVPDTYYEQLPNRVAALDVPMADLREFKVLVDPGPGGILLQTFTRSLHPRQTFFIEIIQRKGAVTGFGSGNIRALFDAVEADRIALAANTARG</sequence>
<dbReference type="Pfam" id="PF00903">
    <property type="entry name" value="Glyoxalase"/>
    <property type="match status" value="1"/>
</dbReference>
<dbReference type="PIRSF" id="PIRSF009283">
    <property type="entry name" value="HPP_dOase"/>
    <property type="match status" value="1"/>
</dbReference>
<comment type="similarity">
    <text evidence="1">Belongs to the 4HPPD family.</text>
</comment>
<dbReference type="PROSITE" id="PS51819">
    <property type="entry name" value="VOC"/>
    <property type="match status" value="2"/>
</dbReference>
<dbReference type="InterPro" id="IPR029068">
    <property type="entry name" value="Glyas_Bleomycin-R_OHBP_Dase"/>
</dbReference>
<dbReference type="NCBIfam" id="TIGR01263">
    <property type="entry name" value="4HPPD"/>
    <property type="match status" value="1"/>
</dbReference>
<dbReference type="PANTHER" id="PTHR11959">
    <property type="entry name" value="4-HYDROXYPHENYLPYRUVATE DIOXYGENASE"/>
    <property type="match status" value="1"/>
</dbReference>
<comment type="caution">
    <text evidence="7">The sequence shown here is derived from an EMBL/GenBank/DDBJ whole genome shotgun (WGS) entry which is preliminary data.</text>
</comment>
<dbReference type="AlphaFoldDB" id="A0A511HBE0"/>